<dbReference type="RefSeq" id="WP_142634404.1">
    <property type="nucleotide sequence ID" value="NZ_FXTE01000001.1"/>
</dbReference>
<dbReference type="SUPFAM" id="SSF53067">
    <property type="entry name" value="Actin-like ATPase domain"/>
    <property type="match status" value="1"/>
</dbReference>
<sequence length="625" mass="67042">MKPAFALSISTTGISLHHNSDGDWFAIGEVSLDASYLEEQLKVLRDKGFALENDLSCKVVIPRDQVKFIKVDTAGSSFEETEQAVQNAVSDATPYDLTELVYVTADDGATTCVAVVPRDTLEEARGFVLGYGFVPVAFSAAYETDDFPTEPFFPLGDAPATTNAPKVIATDPAQDSPVVHAIADSTAPTSFWPVQKVAAPTWTSLPSVRIAAAVALMLVAGGIWSLFREDSPAPADSELALLDETISQPEPSSGPVEPAETPAAQAEVTVPEAAEPEMAPTSESEPELSATDQAILEALNVAPTLVDEIELEPEPQLVPTQPEIEITSPGLLIAPAQDPQIELYLASKDDSNLSRDAIALPPVHTYDTDLPFDFEPLSTAAGARFSLDERGLVIPTKEGVLNPDGVVVYLGTPSKTPPPSALVRLEKAPVEEVVDNRLATLRPKPRPENLTENFERQRLQGRTLKELSGIRPKPRPESLLRAPPPPESTEPLAEMRVPRPKLRPAGLTRQASAGTATLGSAAGIEQLNNEVGTFQPKTTAPKIPSSASVARQATIDNAINLRKLNLIGVYGSPSNRRALVRLPSGRYKKLKIGDRLDGGNVIAISDNELRYQKRGRNVVLKMPRG</sequence>
<dbReference type="AlphaFoldDB" id="A0A521BK81"/>
<accession>A0A521BK81</accession>
<dbReference type="InterPro" id="IPR018065">
    <property type="entry name" value="Ribosomal_eL34_CS"/>
</dbReference>
<keyword evidence="3" id="KW-1185">Reference proteome</keyword>
<organism evidence="2 3">
    <name type="scientific">Ruegeria faecimaris</name>
    <dbReference type="NCBI Taxonomy" id="686389"/>
    <lineage>
        <taxon>Bacteria</taxon>
        <taxon>Pseudomonadati</taxon>
        <taxon>Pseudomonadota</taxon>
        <taxon>Alphaproteobacteria</taxon>
        <taxon>Rhodobacterales</taxon>
        <taxon>Roseobacteraceae</taxon>
        <taxon>Ruegeria</taxon>
    </lineage>
</organism>
<dbReference type="OrthoDB" id="7870459at2"/>
<evidence type="ECO:0000313" key="3">
    <source>
        <dbReference type="Proteomes" id="UP000319555"/>
    </source>
</evidence>
<protein>
    <recommendedName>
        <fullName evidence="4">Type IV pilus biogenesis protein PilP</fullName>
    </recommendedName>
</protein>
<proteinExistence type="predicted"/>
<evidence type="ECO:0000256" key="1">
    <source>
        <dbReference type="SAM" id="MobiDB-lite"/>
    </source>
</evidence>
<feature type="region of interest" description="Disordered" evidence="1">
    <location>
        <begin position="467"/>
        <end position="493"/>
    </location>
</feature>
<evidence type="ECO:0000313" key="2">
    <source>
        <dbReference type="EMBL" id="SMO47482.1"/>
    </source>
</evidence>
<dbReference type="PROSITE" id="PS01145">
    <property type="entry name" value="RIBOSOMAL_L34E"/>
    <property type="match status" value="1"/>
</dbReference>
<dbReference type="Proteomes" id="UP000319555">
    <property type="component" value="Unassembled WGS sequence"/>
</dbReference>
<evidence type="ECO:0008006" key="4">
    <source>
        <dbReference type="Google" id="ProtNLM"/>
    </source>
</evidence>
<feature type="region of interest" description="Disordered" evidence="1">
    <location>
        <begin position="247"/>
        <end position="267"/>
    </location>
</feature>
<name>A0A521BK81_9RHOB</name>
<reference evidence="2 3" key="1">
    <citation type="submission" date="2017-05" db="EMBL/GenBank/DDBJ databases">
        <authorList>
            <person name="Varghese N."/>
            <person name="Submissions S."/>
        </authorList>
    </citation>
    <scope>NUCLEOTIDE SEQUENCE [LARGE SCALE GENOMIC DNA]</scope>
    <source>
        <strain evidence="2 3">DSM 28009</strain>
    </source>
</reference>
<dbReference type="EMBL" id="FXTE01000001">
    <property type="protein sequence ID" value="SMO47482.1"/>
    <property type="molecule type" value="Genomic_DNA"/>
</dbReference>
<dbReference type="InterPro" id="IPR043129">
    <property type="entry name" value="ATPase_NBD"/>
</dbReference>
<gene>
    <name evidence="2" type="ORF">SAMN06265380_101897</name>
</gene>